<sequence>MHVVDHISELRKRLIWTAVVFILFLLLGFWFVKDIYYFFVQDLSFTLTVISPGEIIWIYFTMAMLVAAVGTIPFLSLQIWLFVKPGLTSREQKVSLSYIPAIFPLFIAGLVFGYYIFIRLILPFLLSLNDGMFTEMFTVDRYFKFLLNVTLPFGLFFEIPIVFMFLTSLGILTPAFLRKTRKYAYFILIIVGAAITPPDFIVQIVVAIPLIIIYEISVVLSGIVFRKKQEQHEAFMREEP</sequence>
<dbReference type="InterPro" id="IPR019820">
    <property type="entry name" value="Sec-indep_translocase_CS"/>
</dbReference>
<keyword evidence="5" id="KW-0813">Transport</keyword>
<feature type="transmembrane region" description="Helical" evidence="5">
    <location>
        <begin position="145"/>
        <end position="171"/>
    </location>
</feature>
<feature type="transmembrane region" description="Helical" evidence="5">
    <location>
        <begin position="207"/>
        <end position="225"/>
    </location>
</feature>
<dbReference type="PANTHER" id="PTHR30371:SF4">
    <property type="entry name" value="SEC-INDEPENDENT PROTEIN TRANSLOCASE PROTEIN TATCD"/>
    <property type="match status" value="1"/>
</dbReference>
<dbReference type="PROSITE" id="PS01218">
    <property type="entry name" value="TATC"/>
    <property type="match status" value="1"/>
</dbReference>
<feature type="transmembrane region" description="Helical" evidence="5">
    <location>
        <begin position="183"/>
        <end position="201"/>
    </location>
</feature>
<reference evidence="6 7" key="1">
    <citation type="submission" date="2019-07" db="EMBL/GenBank/DDBJ databases">
        <authorList>
            <person name="Li J."/>
        </authorList>
    </citation>
    <scope>NUCLEOTIDE SEQUENCE [LARGE SCALE GENOMIC DNA]</scope>
    <source>
        <strain evidence="6 7">TKL69</strain>
    </source>
</reference>
<comment type="function">
    <text evidence="5">Part of the twin-arginine translocation (Tat) system that transports large folded proteins containing a characteristic twin-arginine motif in their signal peptide across membranes.</text>
</comment>
<keyword evidence="3 5" id="KW-1133">Transmembrane helix</keyword>
<dbReference type="GO" id="GO:0065002">
    <property type="term" value="P:intracellular protein transmembrane transport"/>
    <property type="evidence" value="ECO:0007669"/>
    <property type="project" value="TreeGrafter"/>
</dbReference>
<evidence type="ECO:0000256" key="5">
    <source>
        <dbReference type="HAMAP-Rule" id="MF_00902"/>
    </source>
</evidence>
<evidence type="ECO:0000256" key="2">
    <source>
        <dbReference type="ARBA" id="ARBA00022692"/>
    </source>
</evidence>
<comment type="subunit">
    <text evidence="5">Forms a complex with TatA.</text>
</comment>
<comment type="subcellular location">
    <subcellularLocation>
        <location evidence="5">Cell membrane</location>
        <topology evidence="5">Multi-pass membrane protein</topology>
    </subcellularLocation>
    <subcellularLocation>
        <location evidence="1">Membrane</location>
        <topology evidence="1">Multi-pass membrane protein</topology>
    </subcellularLocation>
</comment>
<feature type="transmembrane region" description="Helical" evidence="5">
    <location>
        <begin position="95"/>
        <end position="125"/>
    </location>
</feature>
<dbReference type="KEGG" id="aqt:FN924_09555"/>
<dbReference type="NCBIfam" id="TIGR00945">
    <property type="entry name" value="tatC"/>
    <property type="match status" value="1"/>
</dbReference>
<keyword evidence="4 5" id="KW-0472">Membrane</keyword>
<organism evidence="6 7">
    <name type="scientific">Radiobacillus deserti</name>
    <dbReference type="NCBI Taxonomy" id="2594883"/>
    <lineage>
        <taxon>Bacteria</taxon>
        <taxon>Bacillati</taxon>
        <taxon>Bacillota</taxon>
        <taxon>Bacilli</taxon>
        <taxon>Bacillales</taxon>
        <taxon>Bacillaceae</taxon>
        <taxon>Radiobacillus</taxon>
    </lineage>
</organism>
<keyword evidence="5" id="KW-0653">Protein transport</keyword>
<dbReference type="AlphaFoldDB" id="A0A516KL83"/>
<evidence type="ECO:0000313" key="7">
    <source>
        <dbReference type="Proteomes" id="UP000315215"/>
    </source>
</evidence>
<name>A0A516KL83_9BACI</name>
<keyword evidence="5" id="KW-0811">Translocation</keyword>
<dbReference type="PRINTS" id="PR01840">
    <property type="entry name" value="TATCFAMILY"/>
</dbReference>
<keyword evidence="2 5" id="KW-0812">Transmembrane</keyword>
<dbReference type="Pfam" id="PF00902">
    <property type="entry name" value="TatC"/>
    <property type="match status" value="1"/>
</dbReference>
<protein>
    <recommendedName>
        <fullName evidence="5">Sec-independent protein translocase protein TatC</fullName>
    </recommendedName>
</protein>
<evidence type="ECO:0000256" key="4">
    <source>
        <dbReference type="ARBA" id="ARBA00023136"/>
    </source>
</evidence>
<dbReference type="GO" id="GO:0009977">
    <property type="term" value="F:proton motive force dependent protein transmembrane transporter activity"/>
    <property type="evidence" value="ECO:0007669"/>
    <property type="project" value="TreeGrafter"/>
</dbReference>
<dbReference type="InterPro" id="IPR002033">
    <property type="entry name" value="TatC"/>
</dbReference>
<comment type="similarity">
    <text evidence="5">Belongs to the TatC family.</text>
</comment>
<dbReference type="OrthoDB" id="9777044at2"/>
<dbReference type="GO" id="GO:0043953">
    <property type="term" value="P:protein transport by the Tat complex"/>
    <property type="evidence" value="ECO:0007669"/>
    <property type="project" value="UniProtKB-UniRule"/>
</dbReference>
<gene>
    <name evidence="5 6" type="primary">tatC</name>
    <name evidence="6" type="ORF">FN924_09555</name>
</gene>
<keyword evidence="7" id="KW-1185">Reference proteome</keyword>
<evidence type="ECO:0000256" key="1">
    <source>
        <dbReference type="ARBA" id="ARBA00004141"/>
    </source>
</evidence>
<dbReference type="Proteomes" id="UP000315215">
    <property type="component" value="Chromosome"/>
</dbReference>
<proteinExistence type="inferred from homology"/>
<keyword evidence="5" id="KW-1003">Cell membrane</keyword>
<accession>A0A516KL83</accession>
<dbReference type="PANTHER" id="PTHR30371">
    <property type="entry name" value="SEC-INDEPENDENT PROTEIN TRANSLOCASE PROTEIN TATC"/>
    <property type="match status" value="1"/>
</dbReference>
<dbReference type="HAMAP" id="MF_00902">
    <property type="entry name" value="TatC"/>
    <property type="match status" value="1"/>
</dbReference>
<evidence type="ECO:0000313" key="6">
    <source>
        <dbReference type="EMBL" id="QDP42153.1"/>
    </source>
</evidence>
<evidence type="ECO:0000256" key="3">
    <source>
        <dbReference type="ARBA" id="ARBA00022989"/>
    </source>
</evidence>
<dbReference type="EMBL" id="CP041666">
    <property type="protein sequence ID" value="QDP42153.1"/>
    <property type="molecule type" value="Genomic_DNA"/>
</dbReference>
<dbReference type="GO" id="GO:0033281">
    <property type="term" value="C:TAT protein transport complex"/>
    <property type="evidence" value="ECO:0007669"/>
    <property type="project" value="UniProtKB-UniRule"/>
</dbReference>
<feature type="transmembrane region" description="Helical" evidence="5">
    <location>
        <begin position="56"/>
        <end position="83"/>
    </location>
</feature>
<feature type="transmembrane region" description="Helical" evidence="5">
    <location>
        <begin position="14"/>
        <end position="36"/>
    </location>
</feature>